<reference evidence="1 2" key="1">
    <citation type="submission" date="2014-12" db="EMBL/GenBank/DDBJ databases">
        <title>Genome assembly of Enhygromyxa salina DSM 15201.</title>
        <authorList>
            <person name="Sharma G."/>
            <person name="Subramanian S."/>
        </authorList>
    </citation>
    <scope>NUCLEOTIDE SEQUENCE [LARGE SCALE GENOMIC DNA]</scope>
    <source>
        <strain evidence="1 2">DSM 15201</strain>
    </source>
</reference>
<gene>
    <name evidence="1" type="ORF">DB30_02112</name>
</gene>
<proteinExistence type="predicted"/>
<protein>
    <submittedName>
        <fullName evidence="1">Uncharacterized protein</fullName>
    </submittedName>
</protein>
<evidence type="ECO:0000313" key="2">
    <source>
        <dbReference type="Proteomes" id="UP000031599"/>
    </source>
</evidence>
<name>A0A0C2CVX4_9BACT</name>
<sequence length="84" mass="8651">MNHPQGVRCNGAAANTSCQALCNGQTVLNVACHRRTWNVGNRGAGIEINAQGNGVCACSNPGYTARPCTNTCNGPTQTIEVTCG</sequence>
<evidence type="ECO:0000313" key="1">
    <source>
        <dbReference type="EMBL" id="KIG12027.1"/>
    </source>
</evidence>
<dbReference type="RefSeq" id="WP_052558636.1">
    <property type="nucleotide sequence ID" value="NZ_JMCC02000156.1"/>
</dbReference>
<organism evidence="1 2">
    <name type="scientific">Enhygromyxa salina</name>
    <dbReference type="NCBI Taxonomy" id="215803"/>
    <lineage>
        <taxon>Bacteria</taxon>
        <taxon>Pseudomonadati</taxon>
        <taxon>Myxococcota</taxon>
        <taxon>Polyangia</taxon>
        <taxon>Nannocystales</taxon>
        <taxon>Nannocystaceae</taxon>
        <taxon>Enhygromyxa</taxon>
    </lineage>
</organism>
<dbReference type="Proteomes" id="UP000031599">
    <property type="component" value="Unassembled WGS sequence"/>
</dbReference>
<comment type="caution">
    <text evidence="1">The sequence shown here is derived from an EMBL/GenBank/DDBJ whole genome shotgun (WGS) entry which is preliminary data.</text>
</comment>
<dbReference type="AlphaFoldDB" id="A0A0C2CVX4"/>
<dbReference type="EMBL" id="JMCC02000156">
    <property type="protein sequence ID" value="KIG12027.1"/>
    <property type="molecule type" value="Genomic_DNA"/>
</dbReference>
<accession>A0A0C2CVX4</accession>